<dbReference type="Pfam" id="PF06368">
    <property type="entry name" value="Met_asp_mut_E"/>
    <property type="match status" value="1"/>
</dbReference>
<keyword evidence="3" id="KW-0170">Cobalt</keyword>
<reference evidence="4 5" key="1">
    <citation type="submission" date="2023-05" db="EMBL/GenBank/DDBJ databases">
        <title>Draft genome sequence of Streptomyces sp. B-S-A8 isolated from a cave soil in Thailand.</title>
        <authorList>
            <person name="Chamroensaksri N."/>
            <person name="Muangham S."/>
        </authorList>
    </citation>
    <scope>NUCLEOTIDE SEQUENCE [LARGE SCALE GENOMIC DNA]</scope>
    <source>
        <strain evidence="4 5">B-S-A8</strain>
    </source>
</reference>
<dbReference type="Gene3D" id="3.20.20.240">
    <property type="entry name" value="Methylmalonyl-CoA mutase"/>
    <property type="match status" value="1"/>
</dbReference>
<accession>A0ABT6S080</accession>
<sequence>MSTPVSMPGDAVAAARAGGRFSRHVHRAHAEGRLVVQPRMGFADLATMREGLLAVRGADATATGTVTLDSYTRVNDHDSARQALRTGAELNGFPLVAHGPGATRELLGSVSGPGFPVQVRHGSALPYPLFEAMTAAGVDATEGGPVSYCLPYSRAPISEAVKAWAQCCELIAAQPDPMHLESFGGCMLGQLCPPGLLVALSVLEGLFFREHGLSDLSLSYAQQTHPGQDLEAVAALRRLAGERLAEADWHIVLYTFMGVFPRTSVGSYRILEESVRLAVRSGSERLIVKTPAEAHRIPTIAENVDALEFAASIARDEAARGCDAAPAESGVYEEARLLVDSTLELAPTVGEALIRAFERGHLDVPYCLHQDNANRSRAYVDPAGMLQWAEAGRMPLRVGRGAARRPVSAKGLLTMLGFNEQRFDREQLTHGHLRGLQYPGRASRQGLT</sequence>
<keyword evidence="5" id="KW-1185">Reference proteome</keyword>
<evidence type="ECO:0000256" key="1">
    <source>
        <dbReference type="ARBA" id="ARBA00022628"/>
    </source>
</evidence>
<dbReference type="SUPFAM" id="SSF51703">
    <property type="entry name" value="Cobalamin (vitamin B12)-dependent enzymes"/>
    <property type="match status" value="1"/>
</dbReference>
<protein>
    <submittedName>
        <fullName evidence="4">Methylaspartate mutase</fullName>
    </submittedName>
</protein>
<keyword evidence="1" id="KW-0846">Cobalamin</keyword>
<evidence type="ECO:0000313" key="5">
    <source>
        <dbReference type="Proteomes" id="UP001224661"/>
    </source>
</evidence>
<evidence type="ECO:0000256" key="2">
    <source>
        <dbReference type="ARBA" id="ARBA00023235"/>
    </source>
</evidence>
<evidence type="ECO:0000313" key="4">
    <source>
        <dbReference type="EMBL" id="MDI3389985.1"/>
    </source>
</evidence>
<keyword evidence="2" id="KW-0413">Isomerase</keyword>
<organism evidence="4 5">
    <name type="scientific">Streptomyces solicavernae</name>
    <dbReference type="NCBI Taxonomy" id="3043614"/>
    <lineage>
        <taxon>Bacteria</taxon>
        <taxon>Bacillati</taxon>
        <taxon>Actinomycetota</taxon>
        <taxon>Actinomycetes</taxon>
        <taxon>Kitasatosporales</taxon>
        <taxon>Streptomycetaceae</taxon>
        <taxon>Streptomyces</taxon>
    </lineage>
</organism>
<dbReference type="Proteomes" id="UP001224661">
    <property type="component" value="Unassembled WGS sequence"/>
</dbReference>
<evidence type="ECO:0000256" key="3">
    <source>
        <dbReference type="ARBA" id="ARBA00023285"/>
    </source>
</evidence>
<comment type="caution">
    <text evidence="4">The sequence shown here is derived from an EMBL/GenBank/DDBJ whole genome shotgun (WGS) entry which is preliminary data.</text>
</comment>
<dbReference type="InterPro" id="IPR016176">
    <property type="entry name" value="Cbl-dep_enz_cat"/>
</dbReference>
<proteinExistence type="predicted"/>
<name>A0ABT6S080_9ACTN</name>
<dbReference type="PIRSF" id="PIRSF001495">
    <property type="entry name" value="Met_asp_mut_epsi"/>
    <property type="match status" value="1"/>
</dbReference>
<dbReference type="RefSeq" id="WP_282516463.1">
    <property type="nucleotide sequence ID" value="NZ_JASCIR010000036.1"/>
</dbReference>
<dbReference type="EMBL" id="JASCIR010000036">
    <property type="protein sequence ID" value="MDI3389985.1"/>
    <property type="molecule type" value="Genomic_DNA"/>
</dbReference>
<dbReference type="InterPro" id="IPR006396">
    <property type="entry name" value="Glu_mut_E"/>
</dbReference>
<gene>
    <name evidence="4" type="ORF">QIS99_27890</name>
</gene>